<dbReference type="STRING" id="1867952.MTBPR1_200008"/>
<dbReference type="InterPro" id="IPR044087">
    <property type="entry name" value="NahD-like"/>
</dbReference>
<dbReference type="InterPro" id="IPR051924">
    <property type="entry name" value="GST_Kappa/NadH"/>
</dbReference>
<name>A0A1C3RH03_9PROT</name>
<dbReference type="GO" id="GO:0004602">
    <property type="term" value="F:glutathione peroxidase activity"/>
    <property type="evidence" value="ECO:0007669"/>
    <property type="project" value="TreeGrafter"/>
</dbReference>
<dbReference type="PIRSF" id="PIRSF006386">
    <property type="entry name" value="HCCAis_GSTk"/>
    <property type="match status" value="1"/>
</dbReference>
<dbReference type="PANTHER" id="PTHR42943">
    <property type="entry name" value="GLUTATHIONE S-TRANSFERASE KAPPA"/>
    <property type="match status" value="1"/>
</dbReference>
<dbReference type="EMBL" id="FLYE01000013">
    <property type="protein sequence ID" value="SCA56528.1"/>
    <property type="molecule type" value="Genomic_DNA"/>
</dbReference>
<dbReference type="OrthoDB" id="5244108at2"/>
<dbReference type="AlphaFoldDB" id="A0A1C3RH03"/>
<dbReference type="InterPro" id="IPR036249">
    <property type="entry name" value="Thioredoxin-like_sf"/>
</dbReference>
<dbReference type="InterPro" id="IPR014440">
    <property type="entry name" value="HCCAis_GSTk"/>
</dbReference>
<dbReference type="GO" id="GO:0018845">
    <property type="term" value="F:2-hydroxychromene-2-carboxylate isomerase activity"/>
    <property type="evidence" value="ECO:0007669"/>
    <property type="project" value="UniProtKB-UniRule"/>
</dbReference>
<sequence length="196" mass="22098">MTKSLDFYFDFTSPYGFLASQTIEDLAKTINQEINWRPFLIGAVYKEFGGAPLNNPMKFDYFKADLDRSAKLLGLNGFTWPDNFPGSPIPASRAFYWIKAQDTEKAAIFAKEIYRAYWLDGCDTSDPSHVVKVAGALGFSEEDVMAGAQDEDVKNRLRLETEAAIKLGVFGSPFIIIDGEKFWGNDRFDQIIKLYG</sequence>
<evidence type="ECO:0000256" key="1">
    <source>
        <dbReference type="PIRNR" id="PIRNR006386"/>
    </source>
</evidence>
<feature type="domain" description="DSBA-like thioredoxin" evidence="3">
    <location>
        <begin position="5"/>
        <end position="193"/>
    </location>
</feature>
<dbReference type="RefSeq" id="WP_069188632.1">
    <property type="nucleotide sequence ID" value="NZ_FLYE01000013.1"/>
</dbReference>
<dbReference type="GO" id="GO:0006749">
    <property type="term" value="P:glutathione metabolic process"/>
    <property type="evidence" value="ECO:0007669"/>
    <property type="project" value="TreeGrafter"/>
</dbReference>
<proteinExistence type="inferred from homology"/>
<dbReference type="SUPFAM" id="SSF52833">
    <property type="entry name" value="Thioredoxin-like"/>
    <property type="match status" value="1"/>
</dbReference>
<evidence type="ECO:0000313" key="5">
    <source>
        <dbReference type="Proteomes" id="UP000231658"/>
    </source>
</evidence>
<comment type="similarity">
    <text evidence="1">Belongs to the GST superfamily. NadH family.</text>
</comment>
<feature type="active site" description="Nucleophile" evidence="2">
    <location>
        <position position="13"/>
    </location>
</feature>
<protein>
    <recommendedName>
        <fullName evidence="1">2-hydroxychromene-2-carboxylate isomerase</fullName>
        <ecNumber evidence="1">5.99.1.4</ecNumber>
    </recommendedName>
</protein>
<dbReference type="Gene3D" id="3.40.30.10">
    <property type="entry name" value="Glutaredoxin"/>
    <property type="match status" value="1"/>
</dbReference>
<organism evidence="4 5">
    <name type="scientific">Candidatus Terasakiella magnetica</name>
    <dbReference type="NCBI Taxonomy" id="1867952"/>
    <lineage>
        <taxon>Bacteria</taxon>
        <taxon>Pseudomonadati</taxon>
        <taxon>Pseudomonadota</taxon>
        <taxon>Alphaproteobacteria</taxon>
        <taxon>Rhodospirillales</taxon>
        <taxon>Terasakiellaceae</taxon>
        <taxon>Terasakiella</taxon>
    </lineage>
</organism>
<keyword evidence="5" id="KW-1185">Reference proteome</keyword>
<dbReference type="Proteomes" id="UP000231658">
    <property type="component" value="Unassembled WGS sequence"/>
</dbReference>
<dbReference type="InterPro" id="IPR001853">
    <property type="entry name" value="DSBA-like_thioredoxin_dom"/>
</dbReference>
<dbReference type="GO" id="GO:0004364">
    <property type="term" value="F:glutathione transferase activity"/>
    <property type="evidence" value="ECO:0007669"/>
    <property type="project" value="TreeGrafter"/>
</dbReference>
<evidence type="ECO:0000256" key="2">
    <source>
        <dbReference type="PIRSR" id="PIRSR006386-1"/>
    </source>
</evidence>
<comment type="catalytic activity">
    <reaction evidence="1">
        <text>2-hydroxychromene-2-carboxylate = (3E)-4-(2-hydroxyphenyl)-2-oxobut-3-enoate</text>
        <dbReference type="Rhea" id="RHEA:27401"/>
        <dbReference type="ChEBI" id="CHEBI:59350"/>
        <dbReference type="ChEBI" id="CHEBI:59353"/>
        <dbReference type="EC" id="5.99.1.4"/>
    </reaction>
</comment>
<keyword evidence="1 4" id="KW-0413">Isomerase</keyword>
<dbReference type="CDD" id="cd03022">
    <property type="entry name" value="DsbA_HCCA_Iso"/>
    <property type="match status" value="1"/>
</dbReference>
<gene>
    <name evidence="4" type="ORF">MTBPR1_200008</name>
</gene>
<dbReference type="PANTHER" id="PTHR42943:SF2">
    <property type="entry name" value="GLUTATHIONE S-TRANSFERASE KAPPA 1"/>
    <property type="match status" value="1"/>
</dbReference>
<dbReference type="Pfam" id="PF01323">
    <property type="entry name" value="DSBA"/>
    <property type="match status" value="1"/>
</dbReference>
<dbReference type="EC" id="5.99.1.4" evidence="1"/>
<accession>A0A1C3RH03</accession>
<reference evidence="4 5" key="1">
    <citation type="submission" date="2016-07" db="EMBL/GenBank/DDBJ databases">
        <authorList>
            <person name="Lefevre C.T."/>
        </authorList>
    </citation>
    <scope>NUCLEOTIDE SEQUENCE [LARGE SCALE GENOMIC DNA]</scope>
    <source>
        <strain evidence="4">PR1</strain>
    </source>
</reference>
<evidence type="ECO:0000259" key="3">
    <source>
        <dbReference type="Pfam" id="PF01323"/>
    </source>
</evidence>
<evidence type="ECO:0000313" key="4">
    <source>
        <dbReference type="EMBL" id="SCA56528.1"/>
    </source>
</evidence>
<dbReference type="GO" id="GO:1901170">
    <property type="term" value="P:naphthalene catabolic process"/>
    <property type="evidence" value="ECO:0007669"/>
    <property type="project" value="InterPro"/>
</dbReference>